<dbReference type="EMBL" id="CM055095">
    <property type="protein sequence ID" value="KAJ7558408.1"/>
    <property type="molecule type" value="Genomic_DNA"/>
</dbReference>
<proteinExistence type="predicted"/>
<comment type="caution">
    <text evidence="1">The sequence shown here is derived from an EMBL/GenBank/DDBJ whole genome shotgun (WGS) entry which is preliminary data.</text>
</comment>
<gene>
    <name evidence="1" type="ORF">O6H91_04G037800</name>
</gene>
<name>A0ACC2DVX5_DIPCM</name>
<organism evidence="1 2">
    <name type="scientific">Diphasiastrum complanatum</name>
    <name type="common">Issler's clubmoss</name>
    <name type="synonym">Lycopodium complanatum</name>
    <dbReference type="NCBI Taxonomy" id="34168"/>
    <lineage>
        <taxon>Eukaryota</taxon>
        <taxon>Viridiplantae</taxon>
        <taxon>Streptophyta</taxon>
        <taxon>Embryophyta</taxon>
        <taxon>Tracheophyta</taxon>
        <taxon>Lycopodiopsida</taxon>
        <taxon>Lycopodiales</taxon>
        <taxon>Lycopodiaceae</taxon>
        <taxon>Lycopodioideae</taxon>
        <taxon>Diphasiastrum</taxon>
    </lineage>
</organism>
<dbReference type="Proteomes" id="UP001162992">
    <property type="component" value="Chromosome 4"/>
</dbReference>
<sequence length="284" mass="29285">MKPVAMRLEMKFMATLLLLLSVVRAGADSTTSPPPVNMTTTLVNAGKFHTLVDLLQSTGLVDALTQKETESGITLFAPTDDAFSALPAGDLATLTQAQISSILEYHVLPSYFTLTALESISSPSVQTLASGKSGKSTLSISTSSDIVTLNTGVDTAQVLTTLIDQSPLLAVYVINAVLLPVEIFPATPGLSPLGAPALSPAVSPPSPTTSPVPVEAVPARAPFTSIPAPFFRPFSPPGINNPGNGPEIMPGSGAPGPSSGIGPLQVWKTFSVAALMVVTISFMF</sequence>
<evidence type="ECO:0000313" key="1">
    <source>
        <dbReference type="EMBL" id="KAJ7558408.1"/>
    </source>
</evidence>
<protein>
    <submittedName>
        <fullName evidence="1">Uncharacterized protein</fullName>
    </submittedName>
</protein>
<evidence type="ECO:0000313" key="2">
    <source>
        <dbReference type="Proteomes" id="UP001162992"/>
    </source>
</evidence>
<reference evidence="2" key="1">
    <citation type="journal article" date="2024" name="Proc. Natl. Acad. Sci. U.S.A.">
        <title>Extraordinary preservation of gene collinearity over three hundred million years revealed in homosporous lycophytes.</title>
        <authorList>
            <person name="Li C."/>
            <person name="Wickell D."/>
            <person name="Kuo L.Y."/>
            <person name="Chen X."/>
            <person name="Nie B."/>
            <person name="Liao X."/>
            <person name="Peng D."/>
            <person name="Ji J."/>
            <person name="Jenkins J."/>
            <person name="Williams M."/>
            <person name="Shu S."/>
            <person name="Plott C."/>
            <person name="Barry K."/>
            <person name="Rajasekar S."/>
            <person name="Grimwood J."/>
            <person name="Han X."/>
            <person name="Sun S."/>
            <person name="Hou Z."/>
            <person name="He W."/>
            <person name="Dai G."/>
            <person name="Sun C."/>
            <person name="Schmutz J."/>
            <person name="Leebens-Mack J.H."/>
            <person name="Li F.W."/>
            <person name="Wang L."/>
        </authorList>
    </citation>
    <scope>NUCLEOTIDE SEQUENCE [LARGE SCALE GENOMIC DNA]</scope>
    <source>
        <strain evidence="2">cv. PW_Plant_1</strain>
    </source>
</reference>
<keyword evidence="2" id="KW-1185">Reference proteome</keyword>
<accession>A0ACC2DVX5</accession>